<reference evidence="5 6" key="1">
    <citation type="submission" date="2019-04" db="EMBL/GenBank/DDBJ databases">
        <title>Niastella caeni sp. nov., isolated from activated sludge.</title>
        <authorList>
            <person name="Sheng M."/>
        </authorList>
    </citation>
    <scope>NUCLEOTIDE SEQUENCE [LARGE SCALE GENOMIC DNA]</scope>
    <source>
        <strain evidence="5 6">HX-2-15</strain>
    </source>
</reference>
<dbReference type="AlphaFoldDB" id="A0A4S8HAE9"/>
<dbReference type="InterPro" id="IPR000792">
    <property type="entry name" value="Tscrpt_reg_LuxR_C"/>
</dbReference>
<dbReference type="Proteomes" id="UP000306918">
    <property type="component" value="Unassembled WGS sequence"/>
</dbReference>
<sequence length="978" mass="111916">MKIKKSNRCTWFGLVLKLLLFIATQGKGQSFIGQREMVNFSKQEYNGGAQNWAIKQDGKGRIYVANNEGLLVYDGTTWQLYPVPNNTILRSIEFGKDGRLYAGAQDEMGYFAPDPAGKLVYTSLKPLLTDTEKTFADVWDIVTLGDDVFFRTTYKIFRLSNNRLIAHPPISSWLSLRKHHNQLIALDEKAGVLRYRNGQWETFIPRETLPANFFITDMIPFGKDTSLVCTSGNGLYYLYNNILQPFHVKNATTGQQHFTALTTIDASHFLAGTYFNGVYLINKQGWVLENISVKSGLQNNTIRRLFCDATNNIWLGLDNGLSFIAFSNAIKHINPASFNNGGGYGVKALGNNLYFALSTGVLRAPFQQTNDFTTLPDNLQPLIGGQTWNLNVSGNNILAGRDDGFWNISGNGSRLVTAETGFWTFQQLPGSASRFFAAGNYRGIRLFENNKGNYIDKGSIEKFNESARYLETDEKNIWVSHPYRGVYKISLPDYSIKLFTDKEGLPSSLNNHVFKIKGKIVVATVKGIYEYDERSGTMSPSPTYARVFGDRPIRYLKDDARGNIWFVQDKSPGVADYSSREPVIVYISELKNRILSGFENVYPFNNQNIFIGAENGFYHINYEKYRQNIRPFKVYITAVKIFSGKDSVLYGGYDTNDSAVKTRTAAVSFTWNSFHFSYAASLYGLQPGIEYSYYLEGFDKGWSEWTKKPEKDYTNLPAGSYTFRLKAKNNSDNISNECSYTFAITPPWYRTIWSYILYGVIVAFFLYCLFRYQAKKHQVKQEQRRIADQKKYEEEQKQMAYQHQIELEKSEKEIIRLQNEKLENEIAHKNAELASSAMNLVHRKEFILKLKTELQQLQKSGKAAEEMPELKKILKVLGDEEKLNDEWEQFSHHFNHVHSDFLNVLKEKYPSLKPHELKLCAYLRMNLSTKEIAQLMSISVRGVEISRYRLRKKLGLPTETNLVEFLFDVNSGSRDLAP</sequence>
<dbReference type="Pfam" id="PF07495">
    <property type="entry name" value="Y_Y_Y"/>
    <property type="match status" value="1"/>
</dbReference>
<name>A0A4S8HAE9_9BACT</name>
<dbReference type="RefSeq" id="WP_136580611.1">
    <property type="nucleotide sequence ID" value="NZ_STFF01000013.1"/>
</dbReference>
<dbReference type="InterPro" id="IPR016032">
    <property type="entry name" value="Sig_transdc_resp-reg_C-effctor"/>
</dbReference>
<evidence type="ECO:0000313" key="5">
    <source>
        <dbReference type="EMBL" id="THU31605.1"/>
    </source>
</evidence>
<dbReference type="InterPro" id="IPR036388">
    <property type="entry name" value="WH-like_DNA-bd_sf"/>
</dbReference>
<feature type="coiled-coil region" evidence="1">
    <location>
        <begin position="800"/>
        <end position="867"/>
    </location>
</feature>
<dbReference type="Gene3D" id="2.130.10.10">
    <property type="entry name" value="YVTN repeat-like/Quinoprotein amine dehydrogenase"/>
    <property type="match status" value="2"/>
</dbReference>
<evidence type="ECO:0000256" key="1">
    <source>
        <dbReference type="SAM" id="Coils"/>
    </source>
</evidence>
<dbReference type="Gene3D" id="2.60.40.10">
    <property type="entry name" value="Immunoglobulins"/>
    <property type="match status" value="1"/>
</dbReference>
<protein>
    <submittedName>
        <fullName evidence="5">Transcriptional regulator</fullName>
    </submittedName>
</protein>
<keyword evidence="1" id="KW-0175">Coiled coil</keyword>
<evidence type="ECO:0000256" key="2">
    <source>
        <dbReference type="SAM" id="Phobius"/>
    </source>
</evidence>
<dbReference type="Gene3D" id="1.10.10.10">
    <property type="entry name" value="Winged helix-like DNA-binding domain superfamily/Winged helix DNA-binding domain"/>
    <property type="match status" value="1"/>
</dbReference>
<dbReference type="SUPFAM" id="SSF46894">
    <property type="entry name" value="C-terminal effector domain of the bipartite response regulators"/>
    <property type="match status" value="1"/>
</dbReference>
<organism evidence="5 6">
    <name type="scientific">Niastella caeni</name>
    <dbReference type="NCBI Taxonomy" id="2569763"/>
    <lineage>
        <taxon>Bacteria</taxon>
        <taxon>Pseudomonadati</taxon>
        <taxon>Bacteroidota</taxon>
        <taxon>Chitinophagia</taxon>
        <taxon>Chitinophagales</taxon>
        <taxon>Chitinophagaceae</taxon>
        <taxon>Niastella</taxon>
    </lineage>
</organism>
<dbReference type="SMART" id="SM00421">
    <property type="entry name" value="HTH_LUXR"/>
    <property type="match status" value="1"/>
</dbReference>
<feature type="signal peptide" evidence="3">
    <location>
        <begin position="1"/>
        <end position="28"/>
    </location>
</feature>
<dbReference type="InterPro" id="IPR011123">
    <property type="entry name" value="Y_Y_Y"/>
</dbReference>
<keyword evidence="3" id="KW-0732">Signal</keyword>
<dbReference type="SUPFAM" id="SSF69322">
    <property type="entry name" value="Tricorn protease domain 2"/>
    <property type="match status" value="1"/>
</dbReference>
<comment type="caution">
    <text evidence="5">The sequence shown here is derived from an EMBL/GenBank/DDBJ whole genome shotgun (WGS) entry which is preliminary data.</text>
</comment>
<keyword evidence="2" id="KW-1133">Transmembrane helix</keyword>
<evidence type="ECO:0000259" key="4">
    <source>
        <dbReference type="SMART" id="SM00421"/>
    </source>
</evidence>
<feature type="domain" description="HTH luxR-type" evidence="4">
    <location>
        <begin position="909"/>
        <end position="966"/>
    </location>
</feature>
<dbReference type="GO" id="GO:0006355">
    <property type="term" value="P:regulation of DNA-templated transcription"/>
    <property type="evidence" value="ECO:0007669"/>
    <property type="project" value="InterPro"/>
</dbReference>
<dbReference type="InterPro" id="IPR013783">
    <property type="entry name" value="Ig-like_fold"/>
</dbReference>
<dbReference type="EMBL" id="STFF01000013">
    <property type="protein sequence ID" value="THU31605.1"/>
    <property type="molecule type" value="Genomic_DNA"/>
</dbReference>
<proteinExistence type="predicted"/>
<dbReference type="InterPro" id="IPR015943">
    <property type="entry name" value="WD40/YVTN_repeat-like_dom_sf"/>
</dbReference>
<evidence type="ECO:0000313" key="6">
    <source>
        <dbReference type="Proteomes" id="UP000306918"/>
    </source>
</evidence>
<keyword evidence="2" id="KW-0472">Membrane</keyword>
<keyword evidence="6" id="KW-1185">Reference proteome</keyword>
<feature type="chain" id="PRO_5020659351" evidence="3">
    <location>
        <begin position="29"/>
        <end position="978"/>
    </location>
</feature>
<gene>
    <name evidence="5" type="ORF">FAM09_28700</name>
</gene>
<dbReference type="OrthoDB" id="9809670at2"/>
<dbReference type="GO" id="GO:0003677">
    <property type="term" value="F:DNA binding"/>
    <property type="evidence" value="ECO:0007669"/>
    <property type="project" value="InterPro"/>
</dbReference>
<evidence type="ECO:0000256" key="3">
    <source>
        <dbReference type="SAM" id="SignalP"/>
    </source>
</evidence>
<accession>A0A4S8HAE9</accession>
<keyword evidence="2" id="KW-0812">Transmembrane</keyword>
<feature type="transmembrane region" description="Helical" evidence="2">
    <location>
        <begin position="752"/>
        <end position="770"/>
    </location>
</feature>